<gene>
    <name evidence="9" type="ORF">ERS852557_04213</name>
</gene>
<dbReference type="Pfam" id="PF03734">
    <property type="entry name" value="YkuD"/>
    <property type="match status" value="1"/>
</dbReference>
<dbReference type="UniPathway" id="UPA00219"/>
<dbReference type="CDD" id="cd16913">
    <property type="entry name" value="YkuD_like"/>
    <property type="match status" value="1"/>
</dbReference>
<keyword evidence="4 7" id="KW-0133">Cell shape</keyword>
<feature type="active site" description="Nucleophile" evidence="7">
    <location>
        <position position="326"/>
    </location>
</feature>
<dbReference type="GO" id="GO:0004180">
    <property type="term" value="F:carboxypeptidase activity"/>
    <property type="evidence" value="ECO:0007669"/>
    <property type="project" value="UniProtKB-ARBA"/>
</dbReference>
<comment type="pathway">
    <text evidence="1 7">Cell wall biogenesis; peptidoglycan biosynthesis.</text>
</comment>
<dbReference type="Gene3D" id="2.40.440.10">
    <property type="entry name" value="L,D-transpeptidase catalytic domain-like"/>
    <property type="match status" value="1"/>
</dbReference>
<feature type="domain" description="L,D-TPase catalytic" evidence="8">
    <location>
        <begin position="215"/>
        <end position="351"/>
    </location>
</feature>
<evidence type="ECO:0000256" key="7">
    <source>
        <dbReference type="PROSITE-ProRule" id="PRU01373"/>
    </source>
</evidence>
<evidence type="ECO:0000256" key="1">
    <source>
        <dbReference type="ARBA" id="ARBA00004752"/>
    </source>
</evidence>
<keyword evidence="6 7" id="KW-0961">Cell wall biogenesis/degradation</keyword>
<evidence type="ECO:0000256" key="6">
    <source>
        <dbReference type="ARBA" id="ARBA00023316"/>
    </source>
</evidence>
<dbReference type="GO" id="GO:0009252">
    <property type="term" value="P:peptidoglycan biosynthetic process"/>
    <property type="evidence" value="ECO:0007669"/>
    <property type="project" value="UniProtKB-UniPathway"/>
</dbReference>
<proteinExistence type="inferred from homology"/>
<dbReference type="PROSITE" id="PS52029">
    <property type="entry name" value="LD_TPASE"/>
    <property type="match status" value="1"/>
</dbReference>
<dbReference type="InterPro" id="IPR005490">
    <property type="entry name" value="LD_TPept_cat_dom"/>
</dbReference>
<name>A0A174W0V7_BACT4</name>
<organism evidence="9 10">
    <name type="scientific">Bacteroides thetaiotaomicron</name>
    <dbReference type="NCBI Taxonomy" id="818"/>
    <lineage>
        <taxon>Bacteria</taxon>
        <taxon>Pseudomonadati</taxon>
        <taxon>Bacteroidota</taxon>
        <taxon>Bacteroidia</taxon>
        <taxon>Bacteroidales</taxon>
        <taxon>Bacteroidaceae</taxon>
        <taxon>Bacteroides</taxon>
    </lineage>
</organism>
<dbReference type="GO" id="GO:0071555">
    <property type="term" value="P:cell wall organization"/>
    <property type="evidence" value="ECO:0007669"/>
    <property type="project" value="UniProtKB-UniRule"/>
</dbReference>
<evidence type="ECO:0000256" key="3">
    <source>
        <dbReference type="ARBA" id="ARBA00022679"/>
    </source>
</evidence>
<evidence type="ECO:0000256" key="4">
    <source>
        <dbReference type="ARBA" id="ARBA00022960"/>
    </source>
</evidence>
<keyword evidence="5 7" id="KW-0573">Peptidoglycan synthesis</keyword>
<feature type="active site" description="Proton donor/acceptor" evidence="7">
    <location>
        <position position="299"/>
    </location>
</feature>
<evidence type="ECO:0000256" key="2">
    <source>
        <dbReference type="ARBA" id="ARBA00005992"/>
    </source>
</evidence>
<dbReference type="InterPro" id="IPR038063">
    <property type="entry name" value="Transpep_catalytic_dom"/>
</dbReference>
<dbReference type="PROSITE" id="PS51257">
    <property type="entry name" value="PROKAR_LIPOPROTEIN"/>
    <property type="match status" value="1"/>
</dbReference>
<sequence>MNPKINCIDYMNKISFGISIAFCVLCSCTSRTGQKSSDETLQADSLAQDTIAETVAEPVVKKITPKEIQITKELLYDKYTLEDTYPYKDTTRSFQWDKIKEQLALLENIQLQPSQWAILQNYKNRNGEAPLVKNFKRNAYGRVADTLGVERYQSVPLYLLTDTIAPERYGQDGELTRFIEDGENFVKAEPIFTEGEWMIPKKYVKVIGDTVVFNKAIFVDRHNQNITALERTEKGKWVVRSMNPSTTGLHRPPYAQETPLGMFVLQEKKVKMIFLKDGSKETGGYAPYASRFTDGAYIHGVPVNEPRKTQIEYSWSLGTTPRSHMCVRNATSHAKFIFDWAPVNETIIFVLE</sequence>
<evidence type="ECO:0000313" key="10">
    <source>
        <dbReference type="Proteomes" id="UP000095541"/>
    </source>
</evidence>
<dbReference type="SUPFAM" id="SSF141523">
    <property type="entry name" value="L,D-transpeptidase catalytic domain-like"/>
    <property type="match status" value="1"/>
</dbReference>
<dbReference type="Proteomes" id="UP000095541">
    <property type="component" value="Unassembled WGS sequence"/>
</dbReference>
<protein>
    <submittedName>
        <fullName evidence="9">ErfK/YbiS/YcfS/YnhG family protein</fullName>
    </submittedName>
</protein>
<reference evidence="9 10" key="1">
    <citation type="submission" date="2015-09" db="EMBL/GenBank/DDBJ databases">
        <authorList>
            <consortium name="Pathogen Informatics"/>
        </authorList>
    </citation>
    <scope>NUCLEOTIDE SEQUENCE [LARGE SCALE GENOMIC DNA]</scope>
    <source>
        <strain evidence="9 10">2789STDY5834945</strain>
    </source>
</reference>
<dbReference type="AlphaFoldDB" id="A0A174W0V7"/>
<evidence type="ECO:0000313" key="9">
    <source>
        <dbReference type="EMBL" id="CUQ40673.1"/>
    </source>
</evidence>
<accession>A0A174W0V7</accession>
<dbReference type="EMBL" id="CZBI01000007">
    <property type="protein sequence ID" value="CUQ40673.1"/>
    <property type="molecule type" value="Genomic_DNA"/>
</dbReference>
<evidence type="ECO:0000259" key="8">
    <source>
        <dbReference type="PROSITE" id="PS52029"/>
    </source>
</evidence>
<keyword evidence="3" id="KW-0808">Transferase</keyword>
<evidence type="ECO:0000256" key="5">
    <source>
        <dbReference type="ARBA" id="ARBA00022984"/>
    </source>
</evidence>
<comment type="similarity">
    <text evidence="2">Belongs to the YkuD family.</text>
</comment>
<dbReference type="GO" id="GO:0016740">
    <property type="term" value="F:transferase activity"/>
    <property type="evidence" value="ECO:0007669"/>
    <property type="project" value="UniProtKB-KW"/>
</dbReference>
<dbReference type="GO" id="GO:0008360">
    <property type="term" value="P:regulation of cell shape"/>
    <property type="evidence" value="ECO:0007669"/>
    <property type="project" value="UniProtKB-UniRule"/>
</dbReference>